<feature type="domain" description="PAC" evidence="9">
    <location>
        <begin position="379"/>
        <end position="431"/>
    </location>
</feature>
<keyword evidence="6" id="KW-1133">Transmembrane helix</keyword>
<dbReference type="PANTHER" id="PTHR43304:SF1">
    <property type="entry name" value="PAC DOMAIN-CONTAINING PROTEIN"/>
    <property type="match status" value="1"/>
</dbReference>
<dbReference type="RefSeq" id="WP_186917223.1">
    <property type="nucleotide sequence ID" value="NZ_JACOFZ010000006.1"/>
</dbReference>
<dbReference type="NCBIfam" id="TIGR00229">
    <property type="entry name" value="sensory_box"/>
    <property type="match status" value="1"/>
</dbReference>
<dbReference type="Pfam" id="PF13426">
    <property type="entry name" value="PAS_9"/>
    <property type="match status" value="1"/>
</dbReference>
<dbReference type="SMART" id="SM00387">
    <property type="entry name" value="HATPase_c"/>
    <property type="match status" value="1"/>
</dbReference>
<protein>
    <recommendedName>
        <fullName evidence="2">histidine kinase</fullName>
        <ecNumber evidence="2">2.7.13.3</ecNumber>
    </recommendedName>
</protein>
<evidence type="ECO:0000256" key="6">
    <source>
        <dbReference type="SAM" id="Phobius"/>
    </source>
</evidence>
<organism evidence="10 11">
    <name type="scientific">Undibacterium nitidum</name>
    <dbReference type="NCBI Taxonomy" id="2762298"/>
    <lineage>
        <taxon>Bacteria</taxon>
        <taxon>Pseudomonadati</taxon>
        <taxon>Pseudomonadota</taxon>
        <taxon>Betaproteobacteria</taxon>
        <taxon>Burkholderiales</taxon>
        <taxon>Oxalobacteraceae</taxon>
        <taxon>Undibacterium</taxon>
    </lineage>
</organism>
<dbReference type="CDD" id="cd00082">
    <property type="entry name" value="HisKA"/>
    <property type="match status" value="1"/>
</dbReference>
<dbReference type="SMART" id="SM00091">
    <property type="entry name" value="PAS"/>
    <property type="match status" value="1"/>
</dbReference>
<evidence type="ECO:0000256" key="2">
    <source>
        <dbReference type="ARBA" id="ARBA00012438"/>
    </source>
</evidence>
<name>A0A923HSP8_9BURK</name>
<comment type="caution">
    <text evidence="10">The sequence shown here is derived from an EMBL/GenBank/DDBJ whole genome shotgun (WGS) entry which is preliminary data.</text>
</comment>
<dbReference type="InterPro" id="IPR036890">
    <property type="entry name" value="HATPase_C_sf"/>
</dbReference>
<evidence type="ECO:0000256" key="5">
    <source>
        <dbReference type="ARBA" id="ARBA00022777"/>
    </source>
</evidence>
<dbReference type="InterPro" id="IPR001610">
    <property type="entry name" value="PAC"/>
</dbReference>
<keyword evidence="5" id="KW-0418">Kinase</keyword>
<dbReference type="SMART" id="SM00388">
    <property type="entry name" value="HisKA"/>
    <property type="match status" value="1"/>
</dbReference>
<feature type="domain" description="Histidine kinase" evidence="7">
    <location>
        <begin position="451"/>
        <end position="675"/>
    </location>
</feature>
<proteinExistence type="predicted"/>
<comment type="catalytic activity">
    <reaction evidence="1">
        <text>ATP + protein L-histidine = ADP + protein N-phospho-L-histidine.</text>
        <dbReference type="EC" id="2.7.13.3"/>
    </reaction>
</comment>
<gene>
    <name evidence="10" type="ORF">H8K36_14545</name>
</gene>
<dbReference type="InterPro" id="IPR035965">
    <property type="entry name" value="PAS-like_dom_sf"/>
</dbReference>
<dbReference type="Gene3D" id="1.10.287.130">
    <property type="match status" value="1"/>
</dbReference>
<keyword evidence="6" id="KW-0812">Transmembrane</keyword>
<dbReference type="PROSITE" id="PS50112">
    <property type="entry name" value="PAS"/>
    <property type="match status" value="1"/>
</dbReference>
<dbReference type="Proteomes" id="UP000627446">
    <property type="component" value="Unassembled WGS sequence"/>
</dbReference>
<dbReference type="CDD" id="cd00130">
    <property type="entry name" value="PAS"/>
    <property type="match status" value="1"/>
</dbReference>
<dbReference type="PANTHER" id="PTHR43304">
    <property type="entry name" value="PHYTOCHROME-LIKE PROTEIN CPH1"/>
    <property type="match status" value="1"/>
</dbReference>
<dbReference type="PRINTS" id="PR00344">
    <property type="entry name" value="BCTRLSENSOR"/>
</dbReference>
<dbReference type="AlphaFoldDB" id="A0A923HSP8"/>
<feature type="domain" description="PAS" evidence="8">
    <location>
        <begin position="303"/>
        <end position="375"/>
    </location>
</feature>
<evidence type="ECO:0000256" key="4">
    <source>
        <dbReference type="ARBA" id="ARBA00022679"/>
    </source>
</evidence>
<dbReference type="InterPro" id="IPR036097">
    <property type="entry name" value="HisK_dim/P_sf"/>
</dbReference>
<keyword evidence="6" id="KW-0472">Membrane</keyword>
<evidence type="ECO:0000256" key="1">
    <source>
        <dbReference type="ARBA" id="ARBA00000085"/>
    </source>
</evidence>
<dbReference type="InterPro" id="IPR005467">
    <property type="entry name" value="His_kinase_dom"/>
</dbReference>
<dbReference type="SUPFAM" id="SSF47384">
    <property type="entry name" value="Homodimeric domain of signal transducing histidine kinase"/>
    <property type="match status" value="1"/>
</dbReference>
<evidence type="ECO:0000259" key="9">
    <source>
        <dbReference type="PROSITE" id="PS50113"/>
    </source>
</evidence>
<dbReference type="InterPro" id="IPR052162">
    <property type="entry name" value="Sensor_kinase/Photoreceptor"/>
</dbReference>
<dbReference type="EMBL" id="JACOFZ010000006">
    <property type="protein sequence ID" value="MBC3882605.1"/>
    <property type="molecule type" value="Genomic_DNA"/>
</dbReference>
<evidence type="ECO:0000259" key="8">
    <source>
        <dbReference type="PROSITE" id="PS50112"/>
    </source>
</evidence>
<dbReference type="EC" id="2.7.13.3" evidence="2"/>
<dbReference type="PROSITE" id="PS50109">
    <property type="entry name" value="HIS_KIN"/>
    <property type="match status" value="1"/>
</dbReference>
<keyword evidence="4" id="KW-0808">Transferase</keyword>
<dbReference type="Pfam" id="PF00512">
    <property type="entry name" value="HisKA"/>
    <property type="match status" value="1"/>
</dbReference>
<feature type="transmembrane region" description="Helical" evidence="6">
    <location>
        <begin position="27"/>
        <end position="46"/>
    </location>
</feature>
<dbReference type="GO" id="GO:0000155">
    <property type="term" value="F:phosphorelay sensor kinase activity"/>
    <property type="evidence" value="ECO:0007669"/>
    <property type="project" value="InterPro"/>
</dbReference>
<dbReference type="SMART" id="SM00086">
    <property type="entry name" value="PAC"/>
    <property type="match status" value="1"/>
</dbReference>
<evidence type="ECO:0000259" key="7">
    <source>
        <dbReference type="PROSITE" id="PS50109"/>
    </source>
</evidence>
<evidence type="ECO:0000313" key="10">
    <source>
        <dbReference type="EMBL" id="MBC3882605.1"/>
    </source>
</evidence>
<reference evidence="10" key="1">
    <citation type="submission" date="2020-08" db="EMBL/GenBank/DDBJ databases">
        <title>Novel species isolated from subtropical streams in China.</title>
        <authorList>
            <person name="Lu H."/>
        </authorList>
    </citation>
    <scope>NUCLEOTIDE SEQUENCE</scope>
    <source>
        <strain evidence="10">LX22W</strain>
    </source>
</reference>
<dbReference type="PROSITE" id="PS50113">
    <property type="entry name" value="PAC"/>
    <property type="match status" value="1"/>
</dbReference>
<evidence type="ECO:0000256" key="3">
    <source>
        <dbReference type="ARBA" id="ARBA00022553"/>
    </source>
</evidence>
<keyword evidence="3" id="KW-0597">Phosphoprotein</keyword>
<accession>A0A923HSP8</accession>
<keyword evidence="11" id="KW-1185">Reference proteome</keyword>
<dbReference type="InterPro" id="IPR003594">
    <property type="entry name" value="HATPase_dom"/>
</dbReference>
<feature type="transmembrane region" description="Helical" evidence="6">
    <location>
        <begin position="268"/>
        <end position="288"/>
    </location>
</feature>
<dbReference type="InterPro" id="IPR000014">
    <property type="entry name" value="PAS"/>
</dbReference>
<dbReference type="InterPro" id="IPR004358">
    <property type="entry name" value="Sig_transdc_His_kin-like_C"/>
</dbReference>
<dbReference type="SUPFAM" id="SSF55874">
    <property type="entry name" value="ATPase domain of HSP90 chaperone/DNA topoisomerase II/histidine kinase"/>
    <property type="match status" value="1"/>
</dbReference>
<evidence type="ECO:0000313" key="11">
    <source>
        <dbReference type="Proteomes" id="UP000627446"/>
    </source>
</evidence>
<dbReference type="Gene3D" id="3.30.565.10">
    <property type="entry name" value="Histidine kinase-like ATPase, C-terminal domain"/>
    <property type="match status" value="1"/>
</dbReference>
<sequence length="679" mass="76626">MPIPSQPSSQPSTASRRFTSLKGSFPWLLPIVLVLLFLAILIWLPWQAQRMEANERQEQLIADTLWVEQALQFQFTRNQENLSLIGQEFINKAEQATTLNERLRLFANSNHEIQQLALFDKHQQLIGGSITLLHEQNQRETLRQTYLQLPELQLQSSKSQCLRNSTQSGLSKDSIICRFPILLNGEVAGNLFATYRLQTLLDETVPWWFAQENEITLLDNDEKIIAKRTAGGPGKNVYTHNRALELPQLSFTLHTNSIKTEPKLLSNLLVLSVVLLSLGLVWSLIALWRDINRRLRAEGALRKEAAFRAAMENSLVTGLRARDMEGRLTYVNPSFCNMIGVPADELVGRLPPMPYWAPEVKEEYEQRFAQILTGTVQPEAYETIYQRANGERFPVLIHESPLVDEHGKQTGWMSSILDVSELKRAEELSRQHEEKLHANARLATMGEMASMLAHELNQPLAAISSYTTGALNLLEQKGSDPTLLHAALEKARAQAQRAGQVIKSVHEFVRKRETARTRIHIDELLHSVMPLVELQAHSSHIHVHLQVEEQLPTVLADKVLLEQVLLNLTRNAIEAMQDTAYEHRHLRIIAQTVKDEQAELALTTRVQIQVIDRGHGINSDVAESLFSPFYSTKSSGMGMGLNICRTAIEFHGGSLSHRANPQGGTIFEFSLAASQQEEN</sequence>
<dbReference type="Pfam" id="PF02518">
    <property type="entry name" value="HATPase_c"/>
    <property type="match status" value="1"/>
</dbReference>
<dbReference type="InterPro" id="IPR000700">
    <property type="entry name" value="PAS-assoc_C"/>
</dbReference>
<dbReference type="Gene3D" id="3.30.450.20">
    <property type="entry name" value="PAS domain"/>
    <property type="match status" value="1"/>
</dbReference>
<dbReference type="InterPro" id="IPR003661">
    <property type="entry name" value="HisK_dim/P_dom"/>
</dbReference>
<dbReference type="SUPFAM" id="SSF55785">
    <property type="entry name" value="PYP-like sensor domain (PAS domain)"/>
    <property type="match status" value="1"/>
</dbReference>